<dbReference type="PANTHER" id="PTHR43725:SF47">
    <property type="entry name" value="UDP-GLUCOSE 4-EPIMERASE"/>
    <property type="match status" value="1"/>
</dbReference>
<feature type="transmembrane region" description="Helical" evidence="10">
    <location>
        <begin position="7"/>
        <end position="30"/>
    </location>
</feature>
<comment type="subunit">
    <text evidence="9">Homodimer.</text>
</comment>
<dbReference type="InterPro" id="IPR036291">
    <property type="entry name" value="NAD(P)-bd_dom_sf"/>
</dbReference>
<comment type="catalytic activity">
    <reaction evidence="1">
        <text>UDP-N-acetyl-alpha-D-glucosamine = UDP-N-acetyl-alpha-D-galactosamine</text>
        <dbReference type="Rhea" id="RHEA:20517"/>
        <dbReference type="ChEBI" id="CHEBI:57705"/>
        <dbReference type="ChEBI" id="CHEBI:67138"/>
        <dbReference type="EC" id="5.1.3.7"/>
    </reaction>
</comment>
<keyword evidence="10" id="KW-0472">Membrane</keyword>
<dbReference type="Gene3D" id="3.40.50.720">
    <property type="entry name" value="NAD(P)-binding Rossmann-like Domain"/>
    <property type="match status" value="1"/>
</dbReference>
<dbReference type="NCBIfam" id="NF007956">
    <property type="entry name" value="PRK10675.1"/>
    <property type="match status" value="1"/>
</dbReference>
<evidence type="ECO:0000256" key="2">
    <source>
        <dbReference type="ARBA" id="ARBA00000083"/>
    </source>
</evidence>
<organism evidence="12 13">
    <name type="scientific">Popillia japonica</name>
    <name type="common">Japanese beetle</name>
    <dbReference type="NCBI Taxonomy" id="7064"/>
    <lineage>
        <taxon>Eukaryota</taxon>
        <taxon>Metazoa</taxon>
        <taxon>Ecdysozoa</taxon>
        <taxon>Arthropoda</taxon>
        <taxon>Hexapoda</taxon>
        <taxon>Insecta</taxon>
        <taxon>Pterygota</taxon>
        <taxon>Neoptera</taxon>
        <taxon>Endopterygota</taxon>
        <taxon>Coleoptera</taxon>
        <taxon>Polyphaga</taxon>
        <taxon>Scarabaeiformia</taxon>
        <taxon>Scarabaeidae</taxon>
        <taxon>Rutelinae</taxon>
        <taxon>Popillia</taxon>
    </lineage>
</organism>
<dbReference type="Pfam" id="PF16363">
    <property type="entry name" value="GDP_Man_Dehyd"/>
    <property type="match status" value="1"/>
</dbReference>
<dbReference type="EMBL" id="JASPKY010000364">
    <property type="protein sequence ID" value="KAK9703713.1"/>
    <property type="molecule type" value="Genomic_DNA"/>
</dbReference>
<keyword evidence="8 9" id="KW-0413">Isomerase</keyword>
<dbReference type="EC" id="5.1.3.2" evidence="9"/>
<evidence type="ECO:0000256" key="9">
    <source>
        <dbReference type="RuleBase" id="RU366046"/>
    </source>
</evidence>
<evidence type="ECO:0000256" key="10">
    <source>
        <dbReference type="SAM" id="Phobius"/>
    </source>
</evidence>
<evidence type="ECO:0000313" key="12">
    <source>
        <dbReference type="EMBL" id="KAK9703713.1"/>
    </source>
</evidence>
<proteinExistence type="inferred from homology"/>
<feature type="domain" description="NAD(P)-binding" evidence="11">
    <location>
        <begin position="44"/>
        <end position="374"/>
    </location>
</feature>
<keyword evidence="10" id="KW-0812">Transmembrane</keyword>
<comment type="similarity">
    <text evidence="9">Belongs to the NAD(P)-dependent epimerase/dehydratase family.</text>
</comment>
<keyword evidence="6 9" id="KW-0520">NAD</keyword>
<dbReference type="CDD" id="cd05247">
    <property type="entry name" value="UDP_G4E_1_SDR_e"/>
    <property type="match status" value="1"/>
</dbReference>
<comment type="caution">
    <text evidence="12">The sequence shown here is derived from an EMBL/GenBank/DDBJ whole genome shotgun (WGS) entry which is preliminary data.</text>
</comment>
<evidence type="ECO:0000256" key="3">
    <source>
        <dbReference type="ARBA" id="ARBA00001911"/>
    </source>
</evidence>
<comment type="pathway">
    <text evidence="5 9">Carbohydrate metabolism; galactose metabolism.</text>
</comment>
<dbReference type="GO" id="GO:0005829">
    <property type="term" value="C:cytosol"/>
    <property type="evidence" value="ECO:0007669"/>
    <property type="project" value="TreeGrafter"/>
</dbReference>
<name>A0AAW1JJW4_POPJA</name>
<evidence type="ECO:0000256" key="7">
    <source>
        <dbReference type="ARBA" id="ARBA00023144"/>
    </source>
</evidence>
<dbReference type="NCBIfam" id="TIGR01179">
    <property type="entry name" value="galE"/>
    <property type="match status" value="1"/>
</dbReference>
<sequence>MLTLTKAIYTFLVVYYVIIPAGYLTKWWFFNEDTFEMNGRANILVTGGAGYVGSHTIVELLTNGYNVVAIDNLVNSYAVKDDKPESLKRVEKITGKTIIFYNVDIRDNTALQKLFQTHRFDCVIHFAALKAVGESVQIPLTYYQNNIAGSSTLFEVMKENGVKKVVFSSSATVYGIPQFLPITEEHPTGQGCTNPYGKTKYFVEEILKDVCTSDKEWSVILLRYFNPVGAHESGDIGEDPTGIPNNLMPYLAQVAVGRREKLHIFGNDYDTHDGTGIRDYIHITDLAIGHVQALEKLFEPMFRGCKAYNLGTGRGYSVLEMIDAFAKASGKKIHYEFTKRREGDVAASYADASLAKDELNWTATKDIHDMCKDTWNWQIKNPYGFQKR</sequence>
<evidence type="ECO:0000256" key="1">
    <source>
        <dbReference type="ARBA" id="ARBA00000014"/>
    </source>
</evidence>
<gene>
    <name evidence="12" type="ORF">QE152_g29160</name>
</gene>
<dbReference type="InterPro" id="IPR016040">
    <property type="entry name" value="NAD(P)-bd_dom"/>
</dbReference>
<dbReference type="AlphaFoldDB" id="A0AAW1JJW4"/>
<reference evidence="12 13" key="1">
    <citation type="journal article" date="2024" name="BMC Genomics">
        <title>De novo assembly and annotation of Popillia japonica's genome with initial clues to its potential as an invasive pest.</title>
        <authorList>
            <person name="Cucini C."/>
            <person name="Boschi S."/>
            <person name="Funari R."/>
            <person name="Cardaioli E."/>
            <person name="Iannotti N."/>
            <person name="Marturano G."/>
            <person name="Paoli F."/>
            <person name="Bruttini M."/>
            <person name="Carapelli A."/>
            <person name="Frati F."/>
            <person name="Nardi F."/>
        </authorList>
    </citation>
    <scope>NUCLEOTIDE SEQUENCE [LARGE SCALE GENOMIC DNA]</scope>
    <source>
        <strain evidence="12">DMR45628</strain>
    </source>
</reference>
<keyword evidence="7" id="KW-0299">Galactose metabolism</keyword>
<keyword evidence="10" id="KW-1133">Transmembrane helix</keyword>
<accession>A0AAW1JJW4</accession>
<dbReference type="InterPro" id="IPR005886">
    <property type="entry name" value="UDP_G4E"/>
</dbReference>
<dbReference type="GO" id="GO:0003978">
    <property type="term" value="F:UDP-glucose 4-epimerase activity"/>
    <property type="evidence" value="ECO:0007669"/>
    <property type="project" value="UniProtKB-UniRule"/>
</dbReference>
<evidence type="ECO:0000256" key="8">
    <source>
        <dbReference type="ARBA" id="ARBA00023235"/>
    </source>
</evidence>
<protein>
    <recommendedName>
        <fullName evidence="9">UDP-glucose 4-epimerase</fullName>
        <ecNumber evidence="9">5.1.3.2</ecNumber>
    </recommendedName>
</protein>
<dbReference type="PANTHER" id="PTHR43725">
    <property type="entry name" value="UDP-GLUCOSE 4-EPIMERASE"/>
    <property type="match status" value="1"/>
</dbReference>
<evidence type="ECO:0000313" key="13">
    <source>
        <dbReference type="Proteomes" id="UP001458880"/>
    </source>
</evidence>
<evidence type="ECO:0000259" key="11">
    <source>
        <dbReference type="Pfam" id="PF16363"/>
    </source>
</evidence>
<dbReference type="Proteomes" id="UP001458880">
    <property type="component" value="Unassembled WGS sequence"/>
</dbReference>
<dbReference type="GO" id="GO:0033499">
    <property type="term" value="P:galactose catabolic process via UDP-galactose, Leloir pathway"/>
    <property type="evidence" value="ECO:0007669"/>
    <property type="project" value="TreeGrafter"/>
</dbReference>
<evidence type="ECO:0000256" key="5">
    <source>
        <dbReference type="ARBA" id="ARBA00004947"/>
    </source>
</evidence>
<dbReference type="Gene3D" id="3.90.25.10">
    <property type="entry name" value="UDP-galactose 4-epimerase, domain 1"/>
    <property type="match status" value="1"/>
</dbReference>
<comment type="cofactor">
    <cofactor evidence="3 9">
        <name>NAD(+)</name>
        <dbReference type="ChEBI" id="CHEBI:57540"/>
    </cofactor>
</comment>
<keyword evidence="9" id="KW-0119">Carbohydrate metabolism</keyword>
<evidence type="ECO:0000256" key="6">
    <source>
        <dbReference type="ARBA" id="ARBA00023027"/>
    </source>
</evidence>
<keyword evidence="13" id="KW-1185">Reference proteome</keyword>
<dbReference type="GO" id="GO:0003974">
    <property type="term" value="F:UDP-N-acetylglucosamine 4-epimerase activity"/>
    <property type="evidence" value="ECO:0007669"/>
    <property type="project" value="UniProtKB-EC"/>
</dbReference>
<evidence type="ECO:0000256" key="4">
    <source>
        <dbReference type="ARBA" id="ARBA00002760"/>
    </source>
</evidence>
<comment type="function">
    <text evidence="4">Catalyzes two distinct but analogous reactions: the reversible epimerization of UDP-glucose to UDP-galactose and the reversible epimerization of UDP-N-acetylglucosamine to UDP-N-acetylgalactosamine. The reaction with UDP-Gal plays a critical role in the Leloir pathway of galactose catabolism in which galactose is converted to the glycolytic intermediate glucose 6-phosphate. It contributes to the catabolism of dietary galactose and enables the endogenous biosynthesis of both UDP-Gal and UDP-GalNAc when exogenous sources are limited. Both UDP-sugar interconversions are important in the synthesis of glycoproteins and glycolipids.</text>
</comment>
<dbReference type="SUPFAM" id="SSF51735">
    <property type="entry name" value="NAD(P)-binding Rossmann-fold domains"/>
    <property type="match status" value="1"/>
</dbReference>
<comment type="catalytic activity">
    <reaction evidence="2 9">
        <text>UDP-alpha-D-glucose = UDP-alpha-D-galactose</text>
        <dbReference type="Rhea" id="RHEA:22168"/>
        <dbReference type="ChEBI" id="CHEBI:58885"/>
        <dbReference type="ChEBI" id="CHEBI:66914"/>
        <dbReference type="EC" id="5.1.3.2"/>
    </reaction>
</comment>